<evidence type="ECO:0000256" key="1">
    <source>
        <dbReference type="SAM" id="MobiDB-lite"/>
    </source>
</evidence>
<feature type="compositionally biased region" description="Basic and acidic residues" evidence="1">
    <location>
        <begin position="217"/>
        <end position="238"/>
    </location>
</feature>
<feature type="region of interest" description="Disordered" evidence="1">
    <location>
        <begin position="204"/>
        <end position="238"/>
    </location>
</feature>
<dbReference type="EnsemblProtists" id="EOD07962">
    <property type="protein sequence ID" value="EOD07962"/>
    <property type="gene ID" value="EMIHUDRAFT_106310"/>
</dbReference>
<dbReference type="eggNOG" id="ENOG502SAH2">
    <property type="taxonomic scope" value="Eukaryota"/>
</dbReference>
<feature type="signal peptide" evidence="2">
    <location>
        <begin position="1"/>
        <end position="28"/>
    </location>
</feature>
<proteinExistence type="predicted"/>
<dbReference type="PaxDb" id="2903-EOD07962"/>
<dbReference type="AlphaFoldDB" id="A0A0D3I9M7"/>
<dbReference type="PANTHER" id="PTHR34801">
    <property type="entry name" value="EXPRESSED PROTEIN"/>
    <property type="match status" value="1"/>
</dbReference>
<evidence type="ECO:0000313" key="4">
    <source>
        <dbReference type="Proteomes" id="UP000013827"/>
    </source>
</evidence>
<accession>A0A0D3I9M7</accession>
<evidence type="ECO:0000256" key="2">
    <source>
        <dbReference type="SAM" id="SignalP"/>
    </source>
</evidence>
<keyword evidence="4" id="KW-1185">Reference proteome</keyword>
<name>A0A0D3I9M7_EMIH1</name>
<dbReference type="InterPro" id="IPR010865">
    <property type="entry name" value="DUF1499"/>
</dbReference>
<evidence type="ECO:0008006" key="5">
    <source>
        <dbReference type="Google" id="ProtNLM"/>
    </source>
</evidence>
<reference evidence="3" key="2">
    <citation type="submission" date="2024-10" db="UniProtKB">
        <authorList>
            <consortium name="EnsemblProtists"/>
        </authorList>
    </citation>
    <scope>IDENTIFICATION</scope>
</reference>
<dbReference type="PANTHER" id="PTHR34801:SF6">
    <property type="entry name" value="SLL1620 PROTEIN"/>
    <property type="match status" value="1"/>
</dbReference>
<protein>
    <recommendedName>
        <fullName evidence="5">YARHG domain-containing protein</fullName>
    </recommendedName>
</protein>
<dbReference type="RefSeq" id="XP_005760391.1">
    <property type="nucleotide sequence ID" value="XM_005760334.1"/>
</dbReference>
<organism evidence="3 4">
    <name type="scientific">Emiliania huxleyi (strain CCMP1516)</name>
    <dbReference type="NCBI Taxonomy" id="280463"/>
    <lineage>
        <taxon>Eukaryota</taxon>
        <taxon>Haptista</taxon>
        <taxon>Haptophyta</taxon>
        <taxon>Prymnesiophyceae</taxon>
        <taxon>Isochrysidales</taxon>
        <taxon>Noelaerhabdaceae</taxon>
        <taxon>Emiliania</taxon>
    </lineage>
</organism>
<feature type="chain" id="PRO_5044288201" description="YARHG domain-containing protein" evidence="2">
    <location>
        <begin position="29"/>
        <end position="238"/>
    </location>
</feature>
<dbReference type="HOGENOM" id="CLU_1167725_0_0_1"/>
<dbReference type="Proteomes" id="UP000013827">
    <property type="component" value="Unassembled WGS sequence"/>
</dbReference>
<dbReference type="GeneID" id="17254083"/>
<evidence type="ECO:0000313" key="3">
    <source>
        <dbReference type="EnsemblProtists" id="EOD07962"/>
    </source>
</evidence>
<dbReference type="Pfam" id="PF07386">
    <property type="entry name" value="DUF1499"/>
    <property type="match status" value="1"/>
</dbReference>
<dbReference type="KEGG" id="ehx:EMIHUDRAFT_106310"/>
<keyword evidence="2" id="KW-0732">Signal</keyword>
<sequence>MLILARRAAVSACLLAAAHWRPPLPALARPDKDGIFSDCSGFCVSSQDDRPAVWDNPWVAEQALPSAMERLRRVIELKLQGKVVEQDERYLRAEFASRGPLGDAVDDAEFFFTPDDVLVQFRAARRGDAPDFGANRKRLERARIALGWEKVEVLRNRRRALVVVESPFDSFGPATYERDELGFTNRDLVPAEANQKELYGDLDPLAAPWRKPTPSMRDAKDGLGELLRRESDDRVRSR</sequence>
<reference evidence="4" key="1">
    <citation type="journal article" date="2013" name="Nature">
        <title>Pan genome of the phytoplankton Emiliania underpins its global distribution.</title>
        <authorList>
            <person name="Read B.A."/>
            <person name="Kegel J."/>
            <person name="Klute M.J."/>
            <person name="Kuo A."/>
            <person name="Lefebvre S.C."/>
            <person name="Maumus F."/>
            <person name="Mayer C."/>
            <person name="Miller J."/>
            <person name="Monier A."/>
            <person name="Salamov A."/>
            <person name="Young J."/>
            <person name="Aguilar M."/>
            <person name="Claverie J.M."/>
            <person name="Frickenhaus S."/>
            <person name="Gonzalez K."/>
            <person name="Herman E.K."/>
            <person name="Lin Y.C."/>
            <person name="Napier J."/>
            <person name="Ogata H."/>
            <person name="Sarno A.F."/>
            <person name="Shmutz J."/>
            <person name="Schroeder D."/>
            <person name="de Vargas C."/>
            <person name="Verret F."/>
            <person name="von Dassow P."/>
            <person name="Valentin K."/>
            <person name="Van de Peer Y."/>
            <person name="Wheeler G."/>
            <person name="Dacks J.B."/>
            <person name="Delwiche C.F."/>
            <person name="Dyhrman S.T."/>
            <person name="Glockner G."/>
            <person name="John U."/>
            <person name="Richards T."/>
            <person name="Worden A.Z."/>
            <person name="Zhang X."/>
            <person name="Grigoriev I.V."/>
            <person name="Allen A.E."/>
            <person name="Bidle K."/>
            <person name="Borodovsky M."/>
            <person name="Bowler C."/>
            <person name="Brownlee C."/>
            <person name="Cock J.M."/>
            <person name="Elias M."/>
            <person name="Gladyshev V.N."/>
            <person name="Groth M."/>
            <person name="Guda C."/>
            <person name="Hadaegh A."/>
            <person name="Iglesias-Rodriguez M.D."/>
            <person name="Jenkins J."/>
            <person name="Jones B.M."/>
            <person name="Lawson T."/>
            <person name="Leese F."/>
            <person name="Lindquist E."/>
            <person name="Lobanov A."/>
            <person name="Lomsadze A."/>
            <person name="Malik S.B."/>
            <person name="Marsh M.E."/>
            <person name="Mackinder L."/>
            <person name="Mock T."/>
            <person name="Mueller-Roeber B."/>
            <person name="Pagarete A."/>
            <person name="Parker M."/>
            <person name="Probert I."/>
            <person name="Quesneville H."/>
            <person name="Raines C."/>
            <person name="Rensing S.A."/>
            <person name="Riano-Pachon D.M."/>
            <person name="Richier S."/>
            <person name="Rokitta S."/>
            <person name="Shiraiwa Y."/>
            <person name="Soanes D.M."/>
            <person name="van der Giezen M."/>
            <person name="Wahlund T.M."/>
            <person name="Williams B."/>
            <person name="Wilson W."/>
            <person name="Wolfe G."/>
            <person name="Wurch L.L."/>
        </authorList>
    </citation>
    <scope>NUCLEOTIDE SEQUENCE</scope>
</reference>